<dbReference type="AlphaFoldDB" id="A0AAJ0GCY3"/>
<evidence type="ECO:0000313" key="9">
    <source>
        <dbReference type="Proteomes" id="UP001271007"/>
    </source>
</evidence>
<dbReference type="InterPro" id="IPR050775">
    <property type="entry name" value="FAD-binding_Monooxygenases"/>
</dbReference>
<evidence type="ECO:0000313" key="8">
    <source>
        <dbReference type="EMBL" id="KAK3051343.1"/>
    </source>
</evidence>
<keyword evidence="4" id="KW-0274">FAD</keyword>
<dbReference type="EMBL" id="JAWDJX010000026">
    <property type="protein sequence ID" value="KAK3051343.1"/>
    <property type="molecule type" value="Genomic_DNA"/>
</dbReference>
<keyword evidence="3" id="KW-0285">Flavoprotein</keyword>
<dbReference type="InterPro" id="IPR036188">
    <property type="entry name" value="FAD/NAD-bd_sf"/>
</dbReference>
<evidence type="ECO:0000256" key="5">
    <source>
        <dbReference type="ARBA" id="ARBA00022857"/>
    </source>
</evidence>
<dbReference type="SUPFAM" id="SSF51905">
    <property type="entry name" value="FAD/NAD(P)-binding domain"/>
    <property type="match status" value="1"/>
</dbReference>
<evidence type="ECO:0000256" key="4">
    <source>
        <dbReference type="ARBA" id="ARBA00022827"/>
    </source>
</evidence>
<evidence type="ECO:0000256" key="7">
    <source>
        <dbReference type="ARBA" id="ARBA00023033"/>
    </source>
</evidence>
<evidence type="ECO:0000256" key="3">
    <source>
        <dbReference type="ARBA" id="ARBA00022630"/>
    </source>
</evidence>
<dbReference type="Gene3D" id="3.50.50.60">
    <property type="entry name" value="FAD/NAD(P)-binding domain"/>
    <property type="match status" value="2"/>
</dbReference>
<dbReference type="PANTHER" id="PTHR43098:SF3">
    <property type="entry name" value="L-ORNITHINE N(5)-MONOOXYGENASE-RELATED"/>
    <property type="match status" value="1"/>
</dbReference>
<comment type="cofactor">
    <cofactor evidence="1">
        <name>FAD</name>
        <dbReference type="ChEBI" id="CHEBI:57692"/>
    </cofactor>
</comment>
<accession>A0AAJ0GCY3</accession>
<keyword evidence="9" id="KW-1185">Reference proteome</keyword>
<proteinExistence type="inferred from homology"/>
<evidence type="ECO:0000256" key="1">
    <source>
        <dbReference type="ARBA" id="ARBA00001974"/>
    </source>
</evidence>
<reference evidence="8" key="1">
    <citation type="submission" date="2023-04" db="EMBL/GenBank/DDBJ databases">
        <title>Black Yeasts Isolated from many extreme environments.</title>
        <authorList>
            <person name="Coleine C."/>
            <person name="Stajich J.E."/>
            <person name="Selbmann L."/>
        </authorList>
    </citation>
    <scope>NUCLEOTIDE SEQUENCE</scope>
    <source>
        <strain evidence="8">CCFEE 5312</strain>
    </source>
</reference>
<comment type="caution">
    <text evidence="8">The sequence shown here is derived from an EMBL/GenBank/DDBJ whole genome shotgun (WGS) entry which is preliminary data.</text>
</comment>
<name>A0AAJ0GCY3_9PEZI</name>
<dbReference type="Proteomes" id="UP001271007">
    <property type="component" value="Unassembled WGS sequence"/>
</dbReference>
<keyword evidence="5" id="KW-0521">NADP</keyword>
<keyword evidence="7" id="KW-0503">Monooxygenase</keyword>
<evidence type="ECO:0000256" key="6">
    <source>
        <dbReference type="ARBA" id="ARBA00023002"/>
    </source>
</evidence>
<comment type="similarity">
    <text evidence="2">Belongs to the FAD-binding monooxygenase family.</text>
</comment>
<gene>
    <name evidence="8" type="ORF">LTR09_007366</name>
</gene>
<protein>
    <submittedName>
        <fullName evidence="8">Uncharacterized protein</fullName>
    </submittedName>
</protein>
<evidence type="ECO:0000256" key="2">
    <source>
        <dbReference type="ARBA" id="ARBA00010139"/>
    </source>
</evidence>
<dbReference type="GO" id="GO:0004497">
    <property type="term" value="F:monooxygenase activity"/>
    <property type="evidence" value="ECO:0007669"/>
    <property type="project" value="UniProtKB-KW"/>
</dbReference>
<keyword evidence="6" id="KW-0560">Oxidoreductase</keyword>
<organism evidence="8 9">
    <name type="scientific">Extremus antarcticus</name>
    <dbReference type="NCBI Taxonomy" id="702011"/>
    <lineage>
        <taxon>Eukaryota</taxon>
        <taxon>Fungi</taxon>
        <taxon>Dikarya</taxon>
        <taxon>Ascomycota</taxon>
        <taxon>Pezizomycotina</taxon>
        <taxon>Dothideomycetes</taxon>
        <taxon>Dothideomycetidae</taxon>
        <taxon>Mycosphaerellales</taxon>
        <taxon>Extremaceae</taxon>
        <taxon>Extremus</taxon>
    </lineage>
</organism>
<sequence>MQNWNLDPAAEQQKKEAGDYEKIFDKCRWTYTGFRYDFSTKDTKDDTPEDREKFYQSLFDDRGGFRYLLETYKDMLKDEWANDQAYDFWKRSVLAPDVKPYPFGTKRNSLEVKFYEIMDQDHVDAIDVNANPIEEVMPEGIRTKDKFVEADVLILATGFDSVTGSLNQLDIRGTGGKSIAEYWADGTKTSMGIAIPTFPVCVAWLAALFVNVRFNTVADYAKNMFYLYGAQAPTAFSNGPSCTQFQAEFVERTLKQAKAKGITKLDATQESADDWVRRVNKAWEGTLYPKANGWCTSCFLEILDIHADGSSQDNGGNIPGKKIEPMNWCGGMPAYIETMNKSLENDYQGWHVSKGKS</sequence>
<dbReference type="PANTHER" id="PTHR43098">
    <property type="entry name" value="L-ORNITHINE N(5)-MONOOXYGENASE-RELATED"/>
    <property type="match status" value="1"/>
</dbReference>